<dbReference type="InterPro" id="IPR008811">
    <property type="entry name" value="Glycosyl_hydrolases_36"/>
</dbReference>
<name>A0AAD6Q028_9ROSI</name>
<dbReference type="AlphaFoldDB" id="A0AAD6Q028"/>
<reference evidence="3" key="1">
    <citation type="journal article" date="2023" name="Mol. Ecol. Resour.">
        <title>Chromosome-level genome assembly of a triploid poplar Populus alba 'Berolinensis'.</title>
        <authorList>
            <person name="Chen S."/>
            <person name="Yu Y."/>
            <person name="Wang X."/>
            <person name="Wang S."/>
            <person name="Zhang T."/>
            <person name="Zhou Y."/>
            <person name="He R."/>
            <person name="Meng N."/>
            <person name="Wang Y."/>
            <person name="Liu W."/>
            <person name="Liu Z."/>
            <person name="Liu J."/>
            <person name="Guo Q."/>
            <person name="Huang H."/>
            <person name="Sederoff R.R."/>
            <person name="Wang G."/>
            <person name="Qu G."/>
            <person name="Chen S."/>
        </authorList>
    </citation>
    <scope>NUCLEOTIDE SEQUENCE</scope>
    <source>
        <strain evidence="3">SC-2020</strain>
    </source>
</reference>
<gene>
    <name evidence="3" type="ORF">NC653_033206</name>
</gene>
<feature type="transmembrane region" description="Helical" evidence="2">
    <location>
        <begin position="44"/>
        <end position="63"/>
    </location>
</feature>
<sequence>MFNSGGIIQELEYFDSEAETCVKIEVKGGGNFLSYSNASPEKCFFIFLFIYLFLFIYFYLFLFF</sequence>
<keyword evidence="2" id="KW-0472">Membrane</keyword>
<evidence type="ECO:0000313" key="3">
    <source>
        <dbReference type="EMBL" id="KAJ6972815.1"/>
    </source>
</evidence>
<evidence type="ECO:0000256" key="2">
    <source>
        <dbReference type="SAM" id="Phobius"/>
    </source>
</evidence>
<dbReference type="Proteomes" id="UP001164929">
    <property type="component" value="Chromosome 14"/>
</dbReference>
<dbReference type="Pfam" id="PF05691">
    <property type="entry name" value="Raffinose_syn"/>
    <property type="match status" value="1"/>
</dbReference>
<evidence type="ECO:0000256" key="1">
    <source>
        <dbReference type="ARBA" id="ARBA00023277"/>
    </source>
</evidence>
<proteinExistence type="predicted"/>
<accession>A0AAD6Q028</accession>
<dbReference type="EMBL" id="JAQIZT010000014">
    <property type="protein sequence ID" value="KAJ6972815.1"/>
    <property type="molecule type" value="Genomic_DNA"/>
</dbReference>
<keyword evidence="1" id="KW-0119">Carbohydrate metabolism</keyword>
<protein>
    <submittedName>
        <fullName evidence="3">Uncharacterized protein</fullName>
    </submittedName>
</protein>
<keyword evidence="2" id="KW-1133">Transmembrane helix</keyword>
<organism evidence="3 4">
    <name type="scientific">Populus alba x Populus x berolinensis</name>
    <dbReference type="NCBI Taxonomy" id="444605"/>
    <lineage>
        <taxon>Eukaryota</taxon>
        <taxon>Viridiplantae</taxon>
        <taxon>Streptophyta</taxon>
        <taxon>Embryophyta</taxon>
        <taxon>Tracheophyta</taxon>
        <taxon>Spermatophyta</taxon>
        <taxon>Magnoliopsida</taxon>
        <taxon>eudicotyledons</taxon>
        <taxon>Gunneridae</taxon>
        <taxon>Pentapetalae</taxon>
        <taxon>rosids</taxon>
        <taxon>fabids</taxon>
        <taxon>Malpighiales</taxon>
        <taxon>Salicaceae</taxon>
        <taxon>Saliceae</taxon>
        <taxon>Populus</taxon>
    </lineage>
</organism>
<comment type="caution">
    <text evidence="3">The sequence shown here is derived from an EMBL/GenBank/DDBJ whole genome shotgun (WGS) entry which is preliminary data.</text>
</comment>
<evidence type="ECO:0000313" key="4">
    <source>
        <dbReference type="Proteomes" id="UP001164929"/>
    </source>
</evidence>
<keyword evidence="2" id="KW-0812">Transmembrane</keyword>
<keyword evidence="4" id="KW-1185">Reference proteome</keyword>